<evidence type="ECO:0000313" key="3">
    <source>
        <dbReference type="Proteomes" id="UP001215598"/>
    </source>
</evidence>
<sequence>MHAIPSVHGIASRVQGGGRPKSRLAFRTKDFASHYRRAARTRLLGALCAPPARLCIVRRGRGAVRRQRKRKRSSGAEILSHSETVRIGGGRIVVGLPQAFSPPSTPPPLAQPPTTNSLDTPSHQRLASYAQYSSNSGPYQQAAYVQAASELKDKFVSTTAESFIKSCLPYIGSPPQVDYVALSQIALYKNEIKIDVCLMSCRGLTNGEEIFARIFDDIQSAQNVRALRVHPSAYGYDIKYHSLFPPALGIGPHNFFGRLRPHVDGTFDLFLDHFRQHTDRT</sequence>
<reference evidence="2" key="1">
    <citation type="submission" date="2023-03" db="EMBL/GenBank/DDBJ databases">
        <title>Massive genome expansion in bonnet fungi (Mycena s.s.) driven by repeated elements and novel gene families across ecological guilds.</title>
        <authorList>
            <consortium name="Lawrence Berkeley National Laboratory"/>
            <person name="Harder C.B."/>
            <person name="Miyauchi S."/>
            <person name="Viragh M."/>
            <person name="Kuo A."/>
            <person name="Thoen E."/>
            <person name="Andreopoulos B."/>
            <person name="Lu D."/>
            <person name="Skrede I."/>
            <person name="Drula E."/>
            <person name="Henrissat B."/>
            <person name="Morin E."/>
            <person name="Kohler A."/>
            <person name="Barry K."/>
            <person name="LaButti K."/>
            <person name="Morin E."/>
            <person name="Salamov A."/>
            <person name="Lipzen A."/>
            <person name="Mereny Z."/>
            <person name="Hegedus B."/>
            <person name="Baldrian P."/>
            <person name="Stursova M."/>
            <person name="Weitz H."/>
            <person name="Taylor A."/>
            <person name="Grigoriev I.V."/>
            <person name="Nagy L.G."/>
            <person name="Martin F."/>
            <person name="Kauserud H."/>
        </authorList>
    </citation>
    <scope>NUCLEOTIDE SEQUENCE</scope>
    <source>
        <strain evidence="2">CBHHK182m</strain>
    </source>
</reference>
<comment type="caution">
    <text evidence="2">The sequence shown here is derived from an EMBL/GenBank/DDBJ whole genome shotgun (WGS) entry which is preliminary data.</text>
</comment>
<dbReference type="EMBL" id="JARKIB010000160">
    <property type="protein sequence ID" value="KAJ7730338.1"/>
    <property type="molecule type" value="Genomic_DNA"/>
</dbReference>
<organism evidence="2 3">
    <name type="scientific">Mycena metata</name>
    <dbReference type="NCBI Taxonomy" id="1033252"/>
    <lineage>
        <taxon>Eukaryota</taxon>
        <taxon>Fungi</taxon>
        <taxon>Dikarya</taxon>
        <taxon>Basidiomycota</taxon>
        <taxon>Agaricomycotina</taxon>
        <taxon>Agaricomycetes</taxon>
        <taxon>Agaricomycetidae</taxon>
        <taxon>Agaricales</taxon>
        <taxon>Marasmiineae</taxon>
        <taxon>Mycenaceae</taxon>
        <taxon>Mycena</taxon>
    </lineage>
</organism>
<name>A0AAD7HX04_9AGAR</name>
<accession>A0AAD7HX04</accession>
<dbReference type="Proteomes" id="UP001215598">
    <property type="component" value="Unassembled WGS sequence"/>
</dbReference>
<feature type="region of interest" description="Disordered" evidence="1">
    <location>
        <begin position="97"/>
        <end position="121"/>
    </location>
</feature>
<dbReference type="AlphaFoldDB" id="A0AAD7HX04"/>
<proteinExistence type="predicted"/>
<keyword evidence="3" id="KW-1185">Reference proteome</keyword>
<gene>
    <name evidence="2" type="ORF">B0H16DRAFT_1469689</name>
</gene>
<feature type="region of interest" description="Disordered" evidence="1">
    <location>
        <begin position="1"/>
        <end position="22"/>
    </location>
</feature>
<protein>
    <submittedName>
        <fullName evidence="2">Uncharacterized protein</fullName>
    </submittedName>
</protein>
<evidence type="ECO:0000256" key="1">
    <source>
        <dbReference type="SAM" id="MobiDB-lite"/>
    </source>
</evidence>
<evidence type="ECO:0000313" key="2">
    <source>
        <dbReference type="EMBL" id="KAJ7730338.1"/>
    </source>
</evidence>